<dbReference type="Proteomes" id="UP000193017">
    <property type="component" value="Chromosome"/>
</dbReference>
<protein>
    <submittedName>
        <fullName evidence="2">Uncharacterized protein</fullName>
    </submittedName>
</protein>
<proteinExistence type="predicted"/>
<dbReference type="KEGG" id="pcon:B0A89_13280"/>
<reference evidence="2 3" key="1">
    <citation type="submission" date="2017-03" db="EMBL/GenBank/DDBJ databases">
        <title>Genome sequence of Paracoccus contaminans isolated from a water microcosm.</title>
        <authorList>
            <person name="Aurass P."/>
            <person name="Karste S."/>
            <person name="Trost E."/>
            <person name="Glaeser S.P."/>
            <person name="Kaempfer P."/>
            <person name="Flieger A."/>
        </authorList>
    </citation>
    <scope>NUCLEOTIDE SEQUENCE [LARGE SCALE GENOMIC DNA]</scope>
    <source>
        <strain evidence="3">RKI 16-01929T\LMG 29738T\CCM 8701T\CIP 111112T</strain>
    </source>
</reference>
<accession>A0A1W6D046</accession>
<feature type="compositionally biased region" description="Basic and acidic residues" evidence="1">
    <location>
        <begin position="134"/>
        <end position="211"/>
    </location>
</feature>
<feature type="compositionally biased region" description="Basic and acidic residues" evidence="1">
    <location>
        <begin position="219"/>
        <end position="249"/>
    </location>
</feature>
<sequence>MGGTTAAAPGTAPQAALPQVLGDLGIRDAAVLDGRKGEQRVEGTLPGGAAFRGAIDPQGQLRMMRLTDEAGALPDDIMRRLVPEPIRNAPVFAEFARVQGVTRSEDRIMLSGADARGMPVRAAFGTDGTLQRFGRGEDGGPRQGKREGQGDQNPGRRDHDGPRDKRGGMDRDMGHGHGKDHECGGHHGKPAHDHRPGDRDGERGEDRRNDAPAEGAMGRAREDGPPPADGRGRGGPDRAEPREPLDDAAVRSILTDGGYTELGEITRNGPRAEVAAKNPEGENVTVTISPRGVVVRELAR</sequence>
<evidence type="ECO:0000313" key="2">
    <source>
        <dbReference type="EMBL" id="ARJ70466.1"/>
    </source>
</evidence>
<dbReference type="AlphaFoldDB" id="A0A1W6D046"/>
<gene>
    <name evidence="2" type="ORF">B0A89_13280</name>
</gene>
<evidence type="ECO:0000256" key="1">
    <source>
        <dbReference type="SAM" id="MobiDB-lite"/>
    </source>
</evidence>
<name>A0A1W6D046_9RHOB</name>
<evidence type="ECO:0000313" key="3">
    <source>
        <dbReference type="Proteomes" id="UP000193017"/>
    </source>
</evidence>
<keyword evidence="3" id="KW-1185">Reference proteome</keyword>
<feature type="region of interest" description="Disordered" evidence="1">
    <location>
        <begin position="124"/>
        <end position="278"/>
    </location>
</feature>
<organism evidence="2 3">
    <name type="scientific">Paracoccus contaminans</name>
    <dbReference type="NCBI Taxonomy" id="1945662"/>
    <lineage>
        <taxon>Bacteria</taxon>
        <taxon>Pseudomonadati</taxon>
        <taxon>Pseudomonadota</taxon>
        <taxon>Alphaproteobacteria</taxon>
        <taxon>Rhodobacterales</taxon>
        <taxon>Paracoccaceae</taxon>
        <taxon>Paracoccus</taxon>
    </lineage>
</organism>
<dbReference type="EMBL" id="CP020612">
    <property type="protein sequence ID" value="ARJ70466.1"/>
    <property type="molecule type" value="Genomic_DNA"/>
</dbReference>